<protein>
    <recommendedName>
        <fullName evidence="3">Alpha-amylase</fullName>
        <ecNumber evidence="3">3.2.1.1</ecNumber>
    </recommendedName>
</protein>
<evidence type="ECO:0000256" key="3">
    <source>
        <dbReference type="RuleBase" id="RU361134"/>
    </source>
</evidence>
<comment type="similarity">
    <text evidence="1 2">Belongs to the glycosyl hydrolase 13 family.</text>
</comment>
<dbReference type="EC" id="3.2.1.1" evidence="3"/>
<keyword evidence="3 5" id="KW-0326">Glycosidase</keyword>
<dbReference type="GO" id="GO:0043169">
    <property type="term" value="F:cation binding"/>
    <property type="evidence" value="ECO:0007669"/>
    <property type="project" value="InterPro"/>
</dbReference>
<dbReference type="EMBL" id="CABIKM010000003">
    <property type="protein sequence ID" value="VUZ83920.1"/>
    <property type="molecule type" value="Genomic_DNA"/>
</dbReference>
<evidence type="ECO:0000256" key="2">
    <source>
        <dbReference type="RuleBase" id="RU003615"/>
    </source>
</evidence>
<dbReference type="InterPro" id="IPR017853">
    <property type="entry name" value="GH"/>
</dbReference>
<dbReference type="SUPFAM" id="SSF51445">
    <property type="entry name" value="(Trans)glycosidases"/>
    <property type="match status" value="1"/>
</dbReference>
<sequence>MESQRSFMASVKELDFTPKNGVFPSPHDWRDLFIYFLLVDRFDNNQPDLLPYDPASTPKGRDPAQGVIFQGGNLQGIIRRLDYIRGLGANAIWLSPVFKNRQEQPDSYHGYGIQNFLEVDPRFGTQEDLQELVRQAHAKGMYVILDIILNHTGDNWAYPDDQPYYFWKDAHGPFDFGFWRQADPTAGLQEDDAVWPLELQEPDCYKRRGQIGDWNDPDEAVNGDFLSLKELDINRPAVLNSLISAYKYWMAATDVDGFRIDTVKHMESSATAIFCNAIREYAKRIGKHRFFIFGEIVGDDLTIQRYLGRNSRIEGTTERFPSLDAALDFPLYFVLEEAIKGFTDPALLRERYERFRLLYADHGAAGEHFVTFVDNHDQMVRPYRRFMHRNPFPNQAVLAIGYLLTSQGVPCIYYGTEQGCDGGGDSDRYVRECMFGGRWGAFETVGHHCFDVTHPVYQAITRIAAVRRQEPALRYGRQYFREISGNGTDFGYPIDGRCTLAYSRILDETEIVIAMNLDTVPRQDYVTVDAHLSPVGQQMINLLNPQQKMMVEWRGARHAVQVPLGPHAIAILRRQPSAEG</sequence>
<dbReference type="SMART" id="SM00642">
    <property type="entry name" value="Aamy"/>
    <property type="match status" value="1"/>
</dbReference>
<keyword evidence="6" id="KW-1185">Reference proteome</keyword>
<keyword evidence="3 5" id="KW-0378">Hydrolase</keyword>
<organism evidence="5 6">
    <name type="scientific">Candidatus Methylomirabilis lanthanidiphila</name>
    <dbReference type="NCBI Taxonomy" id="2211376"/>
    <lineage>
        <taxon>Bacteria</taxon>
        <taxon>Candidatus Methylomirabilota</taxon>
        <taxon>Candidatus Methylomirabilia</taxon>
        <taxon>Candidatus Methylomirabilales</taxon>
        <taxon>Candidatus Methylomirabilaceae</taxon>
        <taxon>Candidatus Methylomirabilis</taxon>
    </lineage>
</organism>
<feature type="domain" description="Glycosyl hydrolase family 13 catalytic" evidence="4">
    <location>
        <begin position="36"/>
        <end position="467"/>
    </location>
</feature>
<comment type="catalytic activity">
    <reaction evidence="3">
        <text>Endohydrolysis of (1-&gt;4)-alpha-D-glucosidic linkages in polysaccharides containing three or more (1-&gt;4)-alpha-linked D-glucose units.</text>
        <dbReference type="EC" id="3.2.1.1"/>
    </reaction>
</comment>
<keyword evidence="3" id="KW-0119">Carbohydrate metabolism</keyword>
<dbReference type="GO" id="GO:0005975">
    <property type="term" value="P:carbohydrate metabolic process"/>
    <property type="evidence" value="ECO:0007669"/>
    <property type="project" value="InterPro"/>
</dbReference>
<dbReference type="GO" id="GO:0004556">
    <property type="term" value="F:alpha-amylase activity"/>
    <property type="evidence" value="ECO:0007669"/>
    <property type="project" value="UniProtKB-UniRule"/>
</dbReference>
<evidence type="ECO:0000313" key="5">
    <source>
        <dbReference type="EMBL" id="VUZ83920.1"/>
    </source>
</evidence>
<dbReference type="InterPro" id="IPR006047">
    <property type="entry name" value="GH13_cat_dom"/>
</dbReference>
<dbReference type="AlphaFoldDB" id="A0A564ZF66"/>
<evidence type="ECO:0000259" key="4">
    <source>
        <dbReference type="SMART" id="SM00642"/>
    </source>
</evidence>
<dbReference type="Proteomes" id="UP000334340">
    <property type="component" value="Unassembled WGS sequence"/>
</dbReference>
<dbReference type="PANTHER" id="PTHR10357:SF209">
    <property type="entry name" value="PERIPLASMIC ALPHA-AMYLASE"/>
    <property type="match status" value="1"/>
</dbReference>
<proteinExistence type="inferred from homology"/>
<dbReference type="Gene3D" id="3.20.20.80">
    <property type="entry name" value="Glycosidases"/>
    <property type="match status" value="1"/>
</dbReference>
<evidence type="ECO:0000256" key="1">
    <source>
        <dbReference type="ARBA" id="ARBA00008061"/>
    </source>
</evidence>
<dbReference type="PRINTS" id="PR00110">
    <property type="entry name" value="ALPHAAMYLASE"/>
</dbReference>
<dbReference type="PANTHER" id="PTHR10357">
    <property type="entry name" value="ALPHA-AMYLASE FAMILY MEMBER"/>
    <property type="match status" value="1"/>
</dbReference>
<dbReference type="InterPro" id="IPR006046">
    <property type="entry name" value="Alpha_amylase"/>
</dbReference>
<gene>
    <name evidence="5" type="primary">amy</name>
    <name evidence="5" type="ORF">MELA_00278</name>
</gene>
<name>A0A564ZF66_9BACT</name>
<dbReference type="Pfam" id="PF00128">
    <property type="entry name" value="Alpha-amylase"/>
    <property type="match status" value="1"/>
</dbReference>
<evidence type="ECO:0000313" key="6">
    <source>
        <dbReference type="Proteomes" id="UP000334340"/>
    </source>
</evidence>
<reference evidence="5 6" key="1">
    <citation type="submission" date="2019-07" db="EMBL/GenBank/DDBJ databases">
        <authorList>
            <person name="Cremers G."/>
        </authorList>
    </citation>
    <scope>NUCLEOTIDE SEQUENCE [LARGE SCALE GENOMIC DNA]</scope>
</reference>
<accession>A0A564ZF66</accession>